<name>V4B1R5_LOTGI</name>
<dbReference type="GO" id="GO:0005634">
    <property type="term" value="C:nucleus"/>
    <property type="evidence" value="ECO:0007669"/>
    <property type="project" value="TreeGrafter"/>
</dbReference>
<dbReference type="PANTHER" id="PTHR10657">
    <property type="entry name" value="PEPTIDYL-PROLYL CIS-TRANS ISOMERASE"/>
    <property type="match status" value="1"/>
</dbReference>
<keyword evidence="2 4" id="KW-0697">Rotamase</keyword>
<dbReference type="AlphaFoldDB" id="V4B1R5"/>
<dbReference type="Gene3D" id="3.10.50.40">
    <property type="match status" value="1"/>
</dbReference>
<comment type="catalytic activity">
    <reaction evidence="1 5">
        <text>[protein]-peptidylproline (omega=180) = [protein]-peptidylproline (omega=0)</text>
        <dbReference type="Rhea" id="RHEA:16237"/>
        <dbReference type="Rhea" id="RHEA-COMP:10747"/>
        <dbReference type="Rhea" id="RHEA-COMP:10748"/>
        <dbReference type="ChEBI" id="CHEBI:83833"/>
        <dbReference type="ChEBI" id="CHEBI:83834"/>
        <dbReference type="EC" id="5.2.1.8"/>
    </reaction>
</comment>
<dbReference type="Gene3D" id="2.20.70.10">
    <property type="match status" value="1"/>
</dbReference>
<organism evidence="8 9">
    <name type="scientific">Lottia gigantea</name>
    <name type="common">Giant owl limpet</name>
    <dbReference type="NCBI Taxonomy" id="225164"/>
    <lineage>
        <taxon>Eukaryota</taxon>
        <taxon>Metazoa</taxon>
        <taxon>Spiralia</taxon>
        <taxon>Lophotrochozoa</taxon>
        <taxon>Mollusca</taxon>
        <taxon>Gastropoda</taxon>
        <taxon>Patellogastropoda</taxon>
        <taxon>Lottioidea</taxon>
        <taxon>Lottiidae</taxon>
        <taxon>Lottia</taxon>
    </lineage>
</organism>
<dbReference type="RefSeq" id="XP_009049016.1">
    <property type="nucleotide sequence ID" value="XM_009050768.1"/>
</dbReference>
<sequence>MAENIPTGWEKRTSRSSGKDYYLNIYTKESQWEIPTRPAQDKMSQVKCSHLLVKHNKSRRPANFKGETITRSKEEALDLLRGYMQQIKDGANFSELAEAHSDCSSAKKGGDLGFFGRNQMQKPFEEASFALEVGELSDIVDTDSGVHVILRTA</sequence>
<dbReference type="SMART" id="SM00456">
    <property type="entry name" value="WW"/>
    <property type="match status" value="1"/>
</dbReference>
<reference evidence="8 9" key="1">
    <citation type="journal article" date="2013" name="Nature">
        <title>Insights into bilaterian evolution from three spiralian genomes.</title>
        <authorList>
            <person name="Simakov O."/>
            <person name="Marletaz F."/>
            <person name="Cho S.J."/>
            <person name="Edsinger-Gonzales E."/>
            <person name="Havlak P."/>
            <person name="Hellsten U."/>
            <person name="Kuo D.H."/>
            <person name="Larsson T."/>
            <person name="Lv J."/>
            <person name="Arendt D."/>
            <person name="Savage R."/>
            <person name="Osoegawa K."/>
            <person name="de Jong P."/>
            <person name="Grimwood J."/>
            <person name="Chapman J.A."/>
            <person name="Shapiro H."/>
            <person name="Aerts A."/>
            <person name="Otillar R.P."/>
            <person name="Terry A.Y."/>
            <person name="Boore J.L."/>
            <person name="Grigoriev I.V."/>
            <person name="Lindberg D.R."/>
            <person name="Seaver E.C."/>
            <person name="Weisblat D.A."/>
            <person name="Putnam N.H."/>
            <person name="Rokhsar D.S."/>
        </authorList>
    </citation>
    <scope>NUCLEOTIDE SEQUENCE [LARGE SCALE GENOMIC DNA]</scope>
</reference>
<dbReference type="GeneID" id="20244403"/>
<evidence type="ECO:0000259" key="6">
    <source>
        <dbReference type="PROSITE" id="PS50020"/>
    </source>
</evidence>
<accession>V4B1R5</accession>
<dbReference type="SUPFAM" id="SSF54534">
    <property type="entry name" value="FKBP-like"/>
    <property type="match status" value="1"/>
</dbReference>
<dbReference type="PROSITE" id="PS01096">
    <property type="entry name" value="PPIC_PPIASE_1"/>
    <property type="match status" value="1"/>
</dbReference>
<dbReference type="InterPro" id="IPR001202">
    <property type="entry name" value="WW_dom"/>
</dbReference>
<proteinExistence type="predicted"/>
<gene>
    <name evidence="8" type="ORF">LOTGIDRAFT_180428</name>
</gene>
<dbReference type="PANTHER" id="PTHR10657:SF4">
    <property type="entry name" value="PEPTIDYL-PROLYL CIS-TRANS ISOMERASE-RELATED"/>
    <property type="match status" value="1"/>
</dbReference>
<dbReference type="Pfam" id="PF00397">
    <property type="entry name" value="WW"/>
    <property type="match status" value="1"/>
</dbReference>
<dbReference type="GO" id="GO:0005829">
    <property type="term" value="C:cytosol"/>
    <property type="evidence" value="ECO:0007669"/>
    <property type="project" value="TreeGrafter"/>
</dbReference>
<evidence type="ECO:0000256" key="5">
    <source>
        <dbReference type="RuleBase" id="RU363014"/>
    </source>
</evidence>
<dbReference type="FunFam" id="3.10.50.40:FF:000010">
    <property type="entry name" value="Peptidyl-prolyl cis-trans isomerase Pin1"/>
    <property type="match status" value="1"/>
</dbReference>
<evidence type="ECO:0000256" key="4">
    <source>
        <dbReference type="PROSITE-ProRule" id="PRU00278"/>
    </source>
</evidence>
<protein>
    <recommendedName>
        <fullName evidence="5">Peptidyl-prolyl cis-trans isomerase</fullName>
        <ecNumber evidence="5">5.2.1.8</ecNumber>
    </recommendedName>
</protein>
<dbReference type="FunFam" id="2.20.70.10:FF:000085">
    <property type="entry name" value="Peptidyl-prolyl cis-trans isomerase"/>
    <property type="match status" value="1"/>
</dbReference>
<feature type="domain" description="WW" evidence="6">
    <location>
        <begin position="3"/>
        <end position="37"/>
    </location>
</feature>
<dbReference type="SUPFAM" id="SSF51045">
    <property type="entry name" value="WW domain"/>
    <property type="match status" value="1"/>
</dbReference>
<dbReference type="InterPro" id="IPR051370">
    <property type="entry name" value="PPIase_Pin1"/>
</dbReference>
<dbReference type="CDD" id="cd00201">
    <property type="entry name" value="WW"/>
    <property type="match status" value="1"/>
</dbReference>
<evidence type="ECO:0000313" key="8">
    <source>
        <dbReference type="EMBL" id="ESP00272.1"/>
    </source>
</evidence>
<dbReference type="PROSITE" id="PS01159">
    <property type="entry name" value="WW_DOMAIN_1"/>
    <property type="match status" value="1"/>
</dbReference>
<evidence type="ECO:0000256" key="3">
    <source>
        <dbReference type="ARBA" id="ARBA00023235"/>
    </source>
</evidence>
<dbReference type="InterPro" id="IPR000297">
    <property type="entry name" value="PPIase_PpiC"/>
</dbReference>
<dbReference type="OMA" id="DEVQCLH"/>
<dbReference type="InterPro" id="IPR036020">
    <property type="entry name" value="WW_dom_sf"/>
</dbReference>
<dbReference type="PROSITE" id="PS50198">
    <property type="entry name" value="PPIC_PPIASE_2"/>
    <property type="match status" value="1"/>
</dbReference>
<evidence type="ECO:0000313" key="9">
    <source>
        <dbReference type="Proteomes" id="UP000030746"/>
    </source>
</evidence>
<dbReference type="EMBL" id="KB200786">
    <property type="protein sequence ID" value="ESP00272.1"/>
    <property type="molecule type" value="Genomic_DNA"/>
</dbReference>
<dbReference type="GO" id="GO:0003755">
    <property type="term" value="F:peptidyl-prolyl cis-trans isomerase activity"/>
    <property type="evidence" value="ECO:0007669"/>
    <property type="project" value="UniProtKB-UniRule"/>
</dbReference>
<keyword evidence="3 4" id="KW-0413">Isomerase</keyword>
<evidence type="ECO:0000256" key="2">
    <source>
        <dbReference type="ARBA" id="ARBA00023110"/>
    </source>
</evidence>
<dbReference type="GO" id="GO:0060255">
    <property type="term" value="P:regulation of macromolecule metabolic process"/>
    <property type="evidence" value="ECO:0007669"/>
    <property type="project" value="UniProtKB-ARBA"/>
</dbReference>
<keyword evidence="9" id="KW-1185">Reference proteome</keyword>
<dbReference type="OrthoDB" id="2530521at2759"/>
<dbReference type="KEGG" id="lgi:LOTGIDRAFT_180428"/>
<dbReference type="InterPro" id="IPR046357">
    <property type="entry name" value="PPIase_dom_sf"/>
</dbReference>
<dbReference type="HOGENOM" id="CLU_090028_0_1_1"/>
<dbReference type="GO" id="GO:0080090">
    <property type="term" value="P:regulation of primary metabolic process"/>
    <property type="evidence" value="ECO:0007669"/>
    <property type="project" value="UniProtKB-ARBA"/>
</dbReference>
<dbReference type="InterPro" id="IPR023058">
    <property type="entry name" value="PPIase_PpiC_CS"/>
</dbReference>
<evidence type="ECO:0000259" key="7">
    <source>
        <dbReference type="PROSITE" id="PS50198"/>
    </source>
</evidence>
<dbReference type="CTD" id="20244403"/>
<feature type="domain" description="PpiC" evidence="7">
    <location>
        <begin position="43"/>
        <end position="153"/>
    </location>
</feature>
<dbReference type="EC" id="5.2.1.8" evidence="5"/>
<dbReference type="STRING" id="225164.V4B1R5"/>
<evidence type="ECO:0000256" key="1">
    <source>
        <dbReference type="ARBA" id="ARBA00000971"/>
    </source>
</evidence>
<dbReference type="PROSITE" id="PS50020">
    <property type="entry name" value="WW_DOMAIN_2"/>
    <property type="match status" value="1"/>
</dbReference>
<dbReference type="Proteomes" id="UP000030746">
    <property type="component" value="Unassembled WGS sequence"/>
</dbReference>
<dbReference type="Pfam" id="PF13616">
    <property type="entry name" value="Rotamase_3"/>
    <property type="match status" value="1"/>
</dbReference>